<comment type="caution">
    <text evidence="3">The sequence shown here is derived from an EMBL/GenBank/DDBJ whole genome shotgun (WGS) entry which is preliminary data.</text>
</comment>
<feature type="domain" description="DUF4232" evidence="2">
    <location>
        <begin position="97"/>
        <end position="231"/>
    </location>
</feature>
<dbReference type="PROSITE" id="PS51257">
    <property type="entry name" value="PROKAR_LIPOPROTEIN"/>
    <property type="match status" value="1"/>
</dbReference>
<dbReference type="RefSeq" id="WP_253857812.1">
    <property type="nucleotide sequence ID" value="NZ_BAAALM010000015.1"/>
</dbReference>
<gene>
    <name evidence="3" type="ORF">GCM10009675_39250</name>
</gene>
<feature type="region of interest" description="Disordered" evidence="1">
    <location>
        <begin position="28"/>
        <end position="91"/>
    </location>
</feature>
<sequence>MNKNRETASQASIVAGAAILALVLAGCGGPAGSSDSPGTQQAAPSAAPAGNGSGESPAATADKPTGTSAAGDGSPPQQDAPKQAVPTHERAGAGDTCLAADLELSLGRGQGTAGTHYRPLRFTNVSDSPCVIHGFPGVSYVAGDDGHQVGAAAHRTGNKGAPVTLQPGRTAHADVGFVQVRNYDPAECKPTPVRGLRVYPPHETNSMFVKAPGTGCAEFPGGQQLTVATVQPGR</sequence>
<organism evidence="3 4">
    <name type="scientific">Prauserella alba</name>
    <dbReference type="NCBI Taxonomy" id="176898"/>
    <lineage>
        <taxon>Bacteria</taxon>
        <taxon>Bacillati</taxon>
        <taxon>Actinomycetota</taxon>
        <taxon>Actinomycetes</taxon>
        <taxon>Pseudonocardiales</taxon>
        <taxon>Pseudonocardiaceae</taxon>
        <taxon>Prauserella</taxon>
    </lineage>
</organism>
<evidence type="ECO:0000313" key="4">
    <source>
        <dbReference type="Proteomes" id="UP001500467"/>
    </source>
</evidence>
<reference evidence="4" key="1">
    <citation type="journal article" date="2019" name="Int. J. Syst. Evol. Microbiol.">
        <title>The Global Catalogue of Microorganisms (GCM) 10K type strain sequencing project: providing services to taxonomists for standard genome sequencing and annotation.</title>
        <authorList>
            <consortium name="The Broad Institute Genomics Platform"/>
            <consortium name="The Broad Institute Genome Sequencing Center for Infectious Disease"/>
            <person name="Wu L."/>
            <person name="Ma J."/>
        </authorList>
    </citation>
    <scope>NUCLEOTIDE SEQUENCE [LARGE SCALE GENOMIC DNA]</scope>
    <source>
        <strain evidence="4">JCM 13022</strain>
    </source>
</reference>
<proteinExistence type="predicted"/>
<dbReference type="Pfam" id="PF14016">
    <property type="entry name" value="DUF4232"/>
    <property type="match status" value="1"/>
</dbReference>
<evidence type="ECO:0000256" key="1">
    <source>
        <dbReference type="SAM" id="MobiDB-lite"/>
    </source>
</evidence>
<protein>
    <submittedName>
        <fullName evidence="3">DUF4232 domain-containing protein</fullName>
    </submittedName>
</protein>
<accession>A0ABP4G4N3</accession>
<keyword evidence="4" id="KW-1185">Reference proteome</keyword>
<dbReference type="Proteomes" id="UP001500467">
    <property type="component" value="Unassembled WGS sequence"/>
</dbReference>
<name>A0ABP4G4N3_9PSEU</name>
<evidence type="ECO:0000259" key="2">
    <source>
        <dbReference type="Pfam" id="PF14016"/>
    </source>
</evidence>
<dbReference type="EMBL" id="BAAALM010000015">
    <property type="protein sequence ID" value="GAA1213614.1"/>
    <property type="molecule type" value="Genomic_DNA"/>
</dbReference>
<dbReference type="InterPro" id="IPR025326">
    <property type="entry name" value="DUF4232"/>
</dbReference>
<feature type="compositionally biased region" description="Low complexity" evidence="1">
    <location>
        <begin position="36"/>
        <end position="59"/>
    </location>
</feature>
<evidence type="ECO:0000313" key="3">
    <source>
        <dbReference type="EMBL" id="GAA1213614.1"/>
    </source>
</evidence>